<feature type="compositionally biased region" description="Polar residues" evidence="1">
    <location>
        <begin position="153"/>
        <end position="164"/>
    </location>
</feature>
<gene>
    <name evidence="3" type="ORF">HaLaN_14288</name>
</gene>
<name>A0A699ZFE7_HAELA</name>
<keyword evidence="2" id="KW-0472">Membrane</keyword>
<dbReference type="EMBL" id="BLLF01001177">
    <property type="protein sequence ID" value="GFH17618.1"/>
    <property type="molecule type" value="Genomic_DNA"/>
</dbReference>
<feature type="non-terminal residue" evidence="3">
    <location>
        <position position="1"/>
    </location>
</feature>
<keyword evidence="2" id="KW-0812">Transmembrane</keyword>
<comment type="caution">
    <text evidence="3">The sequence shown here is derived from an EMBL/GenBank/DDBJ whole genome shotgun (WGS) entry which is preliminary data.</text>
</comment>
<keyword evidence="4" id="KW-1185">Reference proteome</keyword>
<feature type="transmembrane region" description="Helical" evidence="2">
    <location>
        <begin position="92"/>
        <end position="117"/>
    </location>
</feature>
<reference evidence="3 4" key="1">
    <citation type="submission" date="2020-02" db="EMBL/GenBank/DDBJ databases">
        <title>Draft genome sequence of Haematococcus lacustris strain NIES-144.</title>
        <authorList>
            <person name="Morimoto D."/>
            <person name="Nakagawa S."/>
            <person name="Yoshida T."/>
            <person name="Sawayama S."/>
        </authorList>
    </citation>
    <scope>NUCLEOTIDE SEQUENCE [LARGE SCALE GENOMIC DNA]</scope>
    <source>
        <strain evidence="3 4">NIES-144</strain>
    </source>
</reference>
<sequence>VGLQRLILSGLGPAGPDQFPPGLINFTVNLWAFQFDRPQARLVLDNTTLLLPESELAFLRSLMALGNVSQVNAVAERLGGAMRPFVQNWASVYQVGVLAAGCCVALFALAAAGFWVARHQLSAQQLSAQKLAAQQLASSWEQGKPQQPPLSPKSGSLTAMSSGLNDLPGLPPATQATHRLSAQHSLQTTSASTRPDGAGTSGGQPSSMGSMAPSLSAPDDEIRQL</sequence>
<feature type="non-terminal residue" evidence="3">
    <location>
        <position position="225"/>
    </location>
</feature>
<feature type="region of interest" description="Disordered" evidence="1">
    <location>
        <begin position="137"/>
        <end position="225"/>
    </location>
</feature>
<evidence type="ECO:0000256" key="1">
    <source>
        <dbReference type="SAM" id="MobiDB-lite"/>
    </source>
</evidence>
<feature type="compositionally biased region" description="Polar residues" evidence="1">
    <location>
        <begin position="174"/>
        <end position="193"/>
    </location>
</feature>
<evidence type="ECO:0000313" key="4">
    <source>
        <dbReference type="Proteomes" id="UP000485058"/>
    </source>
</evidence>
<organism evidence="3 4">
    <name type="scientific">Haematococcus lacustris</name>
    <name type="common">Green alga</name>
    <name type="synonym">Haematococcus pluvialis</name>
    <dbReference type="NCBI Taxonomy" id="44745"/>
    <lineage>
        <taxon>Eukaryota</taxon>
        <taxon>Viridiplantae</taxon>
        <taxon>Chlorophyta</taxon>
        <taxon>core chlorophytes</taxon>
        <taxon>Chlorophyceae</taxon>
        <taxon>CS clade</taxon>
        <taxon>Chlamydomonadales</taxon>
        <taxon>Haematococcaceae</taxon>
        <taxon>Haematococcus</taxon>
    </lineage>
</organism>
<keyword evidence="2" id="KW-1133">Transmembrane helix</keyword>
<dbReference type="Proteomes" id="UP000485058">
    <property type="component" value="Unassembled WGS sequence"/>
</dbReference>
<evidence type="ECO:0000313" key="3">
    <source>
        <dbReference type="EMBL" id="GFH17618.1"/>
    </source>
</evidence>
<protein>
    <submittedName>
        <fullName evidence="3">Uncharacterized protein</fullName>
    </submittedName>
</protein>
<accession>A0A699ZFE7</accession>
<dbReference type="AlphaFoldDB" id="A0A699ZFE7"/>
<evidence type="ECO:0000256" key="2">
    <source>
        <dbReference type="SAM" id="Phobius"/>
    </source>
</evidence>
<proteinExistence type="predicted"/>